<evidence type="ECO:0000259" key="16">
    <source>
        <dbReference type="PROSITE" id="PS50059"/>
    </source>
</evidence>
<dbReference type="Gene3D" id="1.10.3120.10">
    <property type="entry name" value="Trigger factor, C-terminal domain"/>
    <property type="match status" value="1"/>
</dbReference>
<dbReference type="GO" id="GO:0051301">
    <property type="term" value="P:cell division"/>
    <property type="evidence" value="ECO:0007669"/>
    <property type="project" value="UniProtKB-KW"/>
</dbReference>
<dbReference type="Gene3D" id="3.30.70.1050">
    <property type="entry name" value="Trigger factor ribosome-binding domain"/>
    <property type="match status" value="1"/>
</dbReference>
<keyword evidence="8 12" id="KW-0143">Chaperone</keyword>
<dbReference type="InterPro" id="IPR001179">
    <property type="entry name" value="PPIase_FKBP_dom"/>
</dbReference>
<dbReference type="SUPFAM" id="SSF54534">
    <property type="entry name" value="FKBP-like"/>
    <property type="match status" value="1"/>
</dbReference>
<dbReference type="InterPro" id="IPR036611">
    <property type="entry name" value="Trigger_fac_ribosome-bd_sf"/>
</dbReference>
<dbReference type="SUPFAM" id="SSF102735">
    <property type="entry name" value="Trigger factor ribosome-binding domain"/>
    <property type="match status" value="1"/>
</dbReference>
<evidence type="ECO:0000256" key="11">
    <source>
        <dbReference type="ARBA" id="ARBA00029986"/>
    </source>
</evidence>
<dbReference type="InterPro" id="IPR008881">
    <property type="entry name" value="Trigger_fac_ribosome-bd_bac"/>
</dbReference>
<dbReference type="GO" id="GO:0015031">
    <property type="term" value="P:protein transport"/>
    <property type="evidence" value="ECO:0007669"/>
    <property type="project" value="UniProtKB-UniRule"/>
</dbReference>
<dbReference type="InterPro" id="IPR027304">
    <property type="entry name" value="Trigger_fact/SurA_dom_sf"/>
</dbReference>
<keyword evidence="6 12" id="KW-0132">Cell division</keyword>
<evidence type="ECO:0000256" key="6">
    <source>
        <dbReference type="ARBA" id="ARBA00022618"/>
    </source>
</evidence>
<proteinExistence type="inferred from homology"/>
<comment type="function">
    <text evidence="12">Involved in protein export. Acts as a chaperone by maintaining the newly synthesized protein in an open conformation. Functions as a peptidyl-prolyl cis-trans isomerase.</text>
</comment>
<reference evidence="17 18" key="1">
    <citation type="submission" date="2013-11" db="EMBL/GenBank/DDBJ databases">
        <title>Estimation of Helicobacter pylori bacteriophage ecology using H. pylori isolates.</title>
        <authorList>
            <person name="Uchiyama J."/>
            <person name="Takemura-Uchiyama I."/>
            <person name="Ujihara T."/>
            <person name="Matsuzaki S."/>
        </authorList>
    </citation>
    <scope>NUCLEOTIDE SEQUENCE [LARGE SCALE GENOMIC DNA]</scope>
    <source>
        <strain evidence="17 18">NY40</strain>
    </source>
</reference>
<evidence type="ECO:0000256" key="8">
    <source>
        <dbReference type="ARBA" id="ARBA00023186"/>
    </source>
</evidence>
<dbReference type="PANTHER" id="PTHR30560">
    <property type="entry name" value="TRIGGER FACTOR CHAPERONE AND PEPTIDYL-PROLYL CIS/TRANS ISOMERASE"/>
    <property type="match status" value="1"/>
</dbReference>
<evidence type="ECO:0000256" key="9">
    <source>
        <dbReference type="ARBA" id="ARBA00023235"/>
    </source>
</evidence>
<keyword evidence="15" id="KW-0175">Coiled coil</keyword>
<dbReference type="PROSITE" id="PS50059">
    <property type="entry name" value="FKBP_PPIASE"/>
    <property type="match status" value="1"/>
</dbReference>
<dbReference type="PANTHER" id="PTHR30560:SF3">
    <property type="entry name" value="TRIGGER FACTOR-LIKE PROTEIN TIG, CHLOROPLASTIC"/>
    <property type="match status" value="1"/>
</dbReference>
<evidence type="ECO:0000256" key="5">
    <source>
        <dbReference type="ARBA" id="ARBA00022490"/>
    </source>
</evidence>
<dbReference type="InterPro" id="IPR046357">
    <property type="entry name" value="PPIase_dom_sf"/>
</dbReference>
<comment type="subcellular location">
    <subcellularLocation>
        <location evidence="12">Cytoplasm</location>
    </subcellularLocation>
    <text evidence="12">About half TF is bound to the ribosome near the polypeptide exit tunnel while the other half is free in the cytoplasm.</text>
</comment>
<dbReference type="GO" id="GO:0003755">
    <property type="term" value="F:peptidyl-prolyl cis-trans isomerase activity"/>
    <property type="evidence" value="ECO:0007669"/>
    <property type="project" value="UniProtKB-UniRule"/>
</dbReference>
<name>A0A060PW18_HELPX</name>
<dbReference type="FunFam" id="3.30.70.1050:FF:000010">
    <property type="entry name" value="Trigger factor"/>
    <property type="match status" value="1"/>
</dbReference>
<protein>
    <recommendedName>
        <fullName evidence="4 12">Trigger factor</fullName>
        <shortName evidence="12">TF</shortName>
        <ecNumber evidence="3 12">5.2.1.8</ecNumber>
    </recommendedName>
    <alternativeName>
        <fullName evidence="11 12">PPIase</fullName>
    </alternativeName>
</protein>
<sequence>MNLEVKKIDTANARLSAKPSIENLEKRYDKIAQKIAQKVKIDGFRRGKVPLSLVKTRYQAQIEQDAQEEMIQEVLKNAFKELGIENKDLIGSPNLTKFEKKDTHFEIEADIGLKPTIVLDKIKECVPSVGVEIPNEEKINERLKQLAKDYAKFVDTDAQRKAQNDDKLTIDFEGFIDNAPFEGGKAENFSLILGSKQMLEDFEKALLGMQAGEEKEFSLTFPSGYHAEHLAGKEALFKVKLHQIQAREVLEINDELAKIVLANEENATLKLLKERVKGQLFLENKARLYNEELKEKLIENLDEKIVFDLPKTIIEQEMDLLFRNALYSMQAEEVKSLQENQEKAKEKRESFRNDATKSVKITFIIDALAKEEKIGVHDNEVFQTLYYEAMMTGQNPENLIEQYRKNNMLAAVKMAMIEDRVLTYLLDKNLPKEQQEILEKMRPNAQKTQVG</sequence>
<dbReference type="Pfam" id="PF05697">
    <property type="entry name" value="Trigger_N"/>
    <property type="match status" value="1"/>
</dbReference>
<dbReference type="GO" id="GO:0043335">
    <property type="term" value="P:protein unfolding"/>
    <property type="evidence" value="ECO:0007669"/>
    <property type="project" value="TreeGrafter"/>
</dbReference>
<evidence type="ECO:0000313" key="17">
    <source>
        <dbReference type="EMBL" id="BAO98483.1"/>
    </source>
</evidence>
<comment type="catalytic activity">
    <reaction evidence="1 12 13">
        <text>[protein]-peptidylproline (omega=180) = [protein]-peptidylproline (omega=0)</text>
        <dbReference type="Rhea" id="RHEA:16237"/>
        <dbReference type="Rhea" id="RHEA-COMP:10747"/>
        <dbReference type="Rhea" id="RHEA-COMP:10748"/>
        <dbReference type="ChEBI" id="CHEBI:83833"/>
        <dbReference type="ChEBI" id="CHEBI:83834"/>
        <dbReference type="EC" id="5.2.1.8"/>
    </reaction>
</comment>
<dbReference type="EMBL" id="AP014523">
    <property type="protein sequence ID" value="BAO98483.1"/>
    <property type="molecule type" value="Genomic_DNA"/>
</dbReference>
<dbReference type="Gene3D" id="3.10.50.40">
    <property type="match status" value="1"/>
</dbReference>
<dbReference type="Pfam" id="PF00254">
    <property type="entry name" value="FKBP_C"/>
    <property type="match status" value="1"/>
</dbReference>
<evidence type="ECO:0000256" key="4">
    <source>
        <dbReference type="ARBA" id="ARBA00016902"/>
    </source>
</evidence>
<keyword evidence="7 12" id="KW-0697">Rotamase</keyword>
<dbReference type="HAMAP" id="MF_00303">
    <property type="entry name" value="Trigger_factor_Tig"/>
    <property type="match status" value="1"/>
</dbReference>
<organism evidence="17 18">
    <name type="scientific">Helicobacter pylori NY40</name>
    <dbReference type="NCBI Taxonomy" id="1426844"/>
    <lineage>
        <taxon>Bacteria</taxon>
        <taxon>Pseudomonadati</taxon>
        <taxon>Campylobacterota</taxon>
        <taxon>Epsilonproteobacteria</taxon>
        <taxon>Campylobacterales</taxon>
        <taxon>Helicobacteraceae</taxon>
        <taxon>Helicobacter</taxon>
    </lineage>
</organism>
<dbReference type="Proteomes" id="UP000031662">
    <property type="component" value="Chromosome"/>
</dbReference>
<evidence type="ECO:0000256" key="1">
    <source>
        <dbReference type="ARBA" id="ARBA00000971"/>
    </source>
</evidence>
<dbReference type="InterPro" id="IPR005215">
    <property type="entry name" value="Trig_fac"/>
</dbReference>
<evidence type="ECO:0000256" key="2">
    <source>
        <dbReference type="ARBA" id="ARBA00005464"/>
    </source>
</evidence>
<dbReference type="GO" id="GO:0043022">
    <property type="term" value="F:ribosome binding"/>
    <property type="evidence" value="ECO:0007669"/>
    <property type="project" value="TreeGrafter"/>
</dbReference>
<dbReference type="GO" id="GO:0044183">
    <property type="term" value="F:protein folding chaperone"/>
    <property type="evidence" value="ECO:0007669"/>
    <property type="project" value="TreeGrafter"/>
</dbReference>
<gene>
    <name evidence="12" type="primary">tig</name>
    <name evidence="17" type="ORF">NY40_1477</name>
</gene>
<dbReference type="FunFam" id="3.10.50.40:FF:000001">
    <property type="entry name" value="Trigger factor"/>
    <property type="match status" value="1"/>
</dbReference>
<comment type="similarity">
    <text evidence="2 12 14">Belongs to the FKBP-type PPIase family. Tig subfamily.</text>
</comment>
<evidence type="ECO:0000256" key="12">
    <source>
        <dbReference type="HAMAP-Rule" id="MF_00303"/>
    </source>
</evidence>
<evidence type="ECO:0000256" key="10">
    <source>
        <dbReference type="ARBA" id="ARBA00023306"/>
    </source>
</evidence>
<dbReference type="Pfam" id="PF05698">
    <property type="entry name" value="Trigger_C"/>
    <property type="match status" value="1"/>
</dbReference>
<dbReference type="PIRSF" id="PIRSF003095">
    <property type="entry name" value="Trigger_factor"/>
    <property type="match status" value="1"/>
</dbReference>
<keyword evidence="9 12" id="KW-0413">Isomerase</keyword>
<feature type="coiled-coil region" evidence="15">
    <location>
        <begin position="327"/>
        <end position="354"/>
    </location>
</feature>
<dbReference type="HOGENOM" id="CLU_033058_2_2_7"/>
<evidence type="ECO:0000256" key="7">
    <source>
        <dbReference type="ARBA" id="ARBA00023110"/>
    </source>
</evidence>
<dbReference type="InterPro" id="IPR037041">
    <property type="entry name" value="Trigger_fac_C_sf"/>
</dbReference>
<dbReference type="RefSeq" id="WP_041051509.1">
    <property type="nucleotide sequence ID" value="NZ_AP014523.1"/>
</dbReference>
<dbReference type="GO" id="GO:0005737">
    <property type="term" value="C:cytoplasm"/>
    <property type="evidence" value="ECO:0007669"/>
    <property type="project" value="UniProtKB-SubCell"/>
</dbReference>
<dbReference type="AlphaFoldDB" id="A0A060PW18"/>
<dbReference type="SUPFAM" id="SSF109998">
    <property type="entry name" value="Triger factor/SurA peptide-binding domain-like"/>
    <property type="match status" value="1"/>
</dbReference>
<evidence type="ECO:0000256" key="15">
    <source>
        <dbReference type="SAM" id="Coils"/>
    </source>
</evidence>
<evidence type="ECO:0000256" key="14">
    <source>
        <dbReference type="RuleBase" id="RU003914"/>
    </source>
</evidence>
<accession>A0A060PW18</accession>
<evidence type="ECO:0000256" key="13">
    <source>
        <dbReference type="PROSITE-ProRule" id="PRU00277"/>
    </source>
</evidence>
<evidence type="ECO:0000256" key="3">
    <source>
        <dbReference type="ARBA" id="ARBA00013194"/>
    </source>
</evidence>
<keyword evidence="10 12" id="KW-0131">Cell cycle</keyword>
<keyword evidence="5 12" id="KW-0963">Cytoplasm</keyword>
<dbReference type="NCBIfam" id="TIGR00115">
    <property type="entry name" value="tig"/>
    <property type="match status" value="1"/>
</dbReference>
<dbReference type="EC" id="5.2.1.8" evidence="3 12"/>
<dbReference type="InterPro" id="IPR008880">
    <property type="entry name" value="Trigger_fac_C"/>
</dbReference>
<feature type="domain" description="PPIase FKBP-type" evidence="16">
    <location>
        <begin position="165"/>
        <end position="260"/>
    </location>
</feature>
<comment type="domain">
    <text evidence="12">Consists of 3 domains; the N-terminus binds the ribosome, the middle domain has PPIase activity, while the C-terminus has intrinsic chaperone activity on its own.</text>
</comment>
<dbReference type="GO" id="GO:0051083">
    <property type="term" value="P:'de novo' cotranslational protein folding"/>
    <property type="evidence" value="ECO:0007669"/>
    <property type="project" value="TreeGrafter"/>
</dbReference>
<evidence type="ECO:0000313" key="18">
    <source>
        <dbReference type="Proteomes" id="UP000031662"/>
    </source>
</evidence>